<protein>
    <submittedName>
        <fullName evidence="1">Uncharacterized protein</fullName>
    </submittedName>
</protein>
<reference evidence="1 2" key="1">
    <citation type="submission" date="2020-06" db="EMBL/GenBank/DDBJ databases">
        <title>Transcriptomic and genomic resources for Thalictrum thalictroides and T. hernandezii: Facilitating candidate gene discovery in an emerging model plant lineage.</title>
        <authorList>
            <person name="Arias T."/>
            <person name="Riano-Pachon D.M."/>
            <person name="Di Stilio V.S."/>
        </authorList>
    </citation>
    <scope>NUCLEOTIDE SEQUENCE [LARGE SCALE GENOMIC DNA]</scope>
    <source>
        <strain evidence="2">cv. WT478/WT964</strain>
        <tissue evidence="1">Leaves</tissue>
    </source>
</reference>
<dbReference type="Proteomes" id="UP000554482">
    <property type="component" value="Unassembled WGS sequence"/>
</dbReference>
<dbReference type="Gene3D" id="3.40.50.300">
    <property type="entry name" value="P-loop containing nucleotide triphosphate hydrolases"/>
    <property type="match status" value="1"/>
</dbReference>
<evidence type="ECO:0000313" key="2">
    <source>
        <dbReference type="Proteomes" id="UP000554482"/>
    </source>
</evidence>
<sequence>MCDNWRWSSWEDMYAHLDVAGQEDYSLLAFSLLNWACYENVFKEIFVTANDIWLIILGLGWELRKQIGASTYIECSAKTQQSVCKCL</sequence>
<comment type="caution">
    <text evidence="1">The sequence shown here is derived from an EMBL/GenBank/DDBJ whole genome shotgun (WGS) entry which is preliminary data.</text>
</comment>
<evidence type="ECO:0000313" key="1">
    <source>
        <dbReference type="EMBL" id="KAF5200563.1"/>
    </source>
</evidence>
<dbReference type="SUPFAM" id="SSF52540">
    <property type="entry name" value="P-loop containing nucleoside triphosphate hydrolases"/>
    <property type="match status" value="1"/>
</dbReference>
<dbReference type="InterPro" id="IPR027417">
    <property type="entry name" value="P-loop_NTPase"/>
</dbReference>
<dbReference type="OrthoDB" id="8830751at2759"/>
<gene>
    <name evidence="1" type="ORF">FRX31_009851</name>
</gene>
<keyword evidence="2" id="KW-1185">Reference proteome</keyword>
<name>A0A7J6WU58_THATH</name>
<dbReference type="AlphaFoldDB" id="A0A7J6WU58"/>
<accession>A0A7J6WU58</accession>
<organism evidence="1 2">
    <name type="scientific">Thalictrum thalictroides</name>
    <name type="common">Rue-anemone</name>
    <name type="synonym">Anemone thalictroides</name>
    <dbReference type="NCBI Taxonomy" id="46969"/>
    <lineage>
        <taxon>Eukaryota</taxon>
        <taxon>Viridiplantae</taxon>
        <taxon>Streptophyta</taxon>
        <taxon>Embryophyta</taxon>
        <taxon>Tracheophyta</taxon>
        <taxon>Spermatophyta</taxon>
        <taxon>Magnoliopsida</taxon>
        <taxon>Ranunculales</taxon>
        <taxon>Ranunculaceae</taxon>
        <taxon>Thalictroideae</taxon>
        <taxon>Thalictrum</taxon>
    </lineage>
</organism>
<dbReference type="EMBL" id="JABWDY010010617">
    <property type="protein sequence ID" value="KAF5200563.1"/>
    <property type="molecule type" value="Genomic_DNA"/>
</dbReference>
<proteinExistence type="predicted"/>